<dbReference type="AlphaFoldDB" id="A0A411PJ00"/>
<proteinExistence type="predicted"/>
<name>A0A411PJ00_9GAMM</name>
<protein>
    <submittedName>
        <fullName evidence="1">Uncharacterized protein</fullName>
    </submittedName>
</protein>
<sequence length="105" mass="11975">MIKFQVRPALTTKSMLDFCQAKGISVPDEYAVFKGLLDFDLTNASSPIRLLEYLSQHEDVDALFIEQLFCYSAGQWLIHMEPILSQSCDKSIANQIYDFFINMVG</sequence>
<dbReference type="RefSeq" id="WP_130600435.1">
    <property type="nucleotide sequence ID" value="NZ_CP036200.1"/>
</dbReference>
<dbReference type="OrthoDB" id="6256375at2"/>
<gene>
    <name evidence="1" type="ORF">EXU30_12250</name>
</gene>
<keyword evidence="2" id="KW-1185">Reference proteome</keyword>
<accession>A0A411PJ00</accession>
<dbReference type="KEGG" id="smai:EXU30_12250"/>
<organism evidence="1 2">
    <name type="scientific">Shewanella maritima</name>
    <dbReference type="NCBI Taxonomy" id="2520507"/>
    <lineage>
        <taxon>Bacteria</taxon>
        <taxon>Pseudomonadati</taxon>
        <taxon>Pseudomonadota</taxon>
        <taxon>Gammaproteobacteria</taxon>
        <taxon>Alteromonadales</taxon>
        <taxon>Shewanellaceae</taxon>
        <taxon>Shewanella</taxon>
    </lineage>
</organism>
<evidence type="ECO:0000313" key="1">
    <source>
        <dbReference type="EMBL" id="QBF83382.1"/>
    </source>
</evidence>
<dbReference type="Proteomes" id="UP000291106">
    <property type="component" value="Chromosome"/>
</dbReference>
<dbReference type="EMBL" id="CP036200">
    <property type="protein sequence ID" value="QBF83382.1"/>
    <property type="molecule type" value="Genomic_DNA"/>
</dbReference>
<reference evidence="1 2" key="1">
    <citation type="submission" date="2019-02" db="EMBL/GenBank/DDBJ databases">
        <title>Shewanella sp. D4-2 isolated from Dokdo Island.</title>
        <authorList>
            <person name="Baek K."/>
        </authorList>
    </citation>
    <scope>NUCLEOTIDE SEQUENCE [LARGE SCALE GENOMIC DNA]</scope>
    <source>
        <strain evidence="1 2">D4-2</strain>
    </source>
</reference>
<evidence type="ECO:0000313" key="2">
    <source>
        <dbReference type="Proteomes" id="UP000291106"/>
    </source>
</evidence>